<proteinExistence type="predicted"/>
<protein>
    <submittedName>
        <fullName evidence="1">Uncharacterized protein</fullName>
    </submittedName>
</protein>
<dbReference type="EMBL" id="JAICCE010000004">
    <property type="protein sequence ID" value="KAG9278205.1"/>
    <property type="molecule type" value="Genomic_DNA"/>
</dbReference>
<dbReference type="Proteomes" id="UP000752171">
    <property type="component" value="Unassembled WGS sequence"/>
</dbReference>
<evidence type="ECO:0000313" key="1">
    <source>
        <dbReference type="EMBL" id="KAG9278205.1"/>
    </source>
</evidence>
<evidence type="ECO:0000313" key="2">
    <source>
        <dbReference type="Proteomes" id="UP000752171"/>
    </source>
</evidence>
<sequence>MFVVLKSLIGKGREKKGREHWSASEKKSVLIEDIISALKELPDTVKKLKVVVSAVKVPPLSPAPACSTSSSVIFSLLHQHQLK</sequence>
<gene>
    <name evidence="1" type="ORF">AMEX_G6027</name>
</gene>
<organism evidence="1 2">
    <name type="scientific">Astyanax mexicanus</name>
    <name type="common">Blind cave fish</name>
    <name type="synonym">Astyanax fasciatus mexicanus</name>
    <dbReference type="NCBI Taxonomy" id="7994"/>
    <lineage>
        <taxon>Eukaryota</taxon>
        <taxon>Metazoa</taxon>
        <taxon>Chordata</taxon>
        <taxon>Craniata</taxon>
        <taxon>Vertebrata</taxon>
        <taxon>Euteleostomi</taxon>
        <taxon>Actinopterygii</taxon>
        <taxon>Neopterygii</taxon>
        <taxon>Teleostei</taxon>
        <taxon>Ostariophysi</taxon>
        <taxon>Characiformes</taxon>
        <taxon>Characoidei</taxon>
        <taxon>Acestrorhamphidae</taxon>
        <taxon>Acestrorhamphinae</taxon>
        <taxon>Astyanax</taxon>
    </lineage>
</organism>
<accession>A0A8T2M8X7</accession>
<name>A0A8T2M8X7_ASTMX</name>
<comment type="caution">
    <text evidence="1">The sequence shown here is derived from an EMBL/GenBank/DDBJ whole genome shotgun (WGS) entry which is preliminary data.</text>
</comment>
<reference evidence="1 2" key="1">
    <citation type="submission" date="2021-07" db="EMBL/GenBank/DDBJ databases">
        <authorList>
            <person name="Imarazene B."/>
            <person name="Zahm M."/>
            <person name="Klopp C."/>
            <person name="Cabau C."/>
            <person name="Beille S."/>
            <person name="Jouanno E."/>
            <person name="Castinel A."/>
            <person name="Lluch J."/>
            <person name="Gil L."/>
            <person name="Kuchtly C."/>
            <person name="Lopez Roques C."/>
            <person name="Donnadieu C."/>
            <person name="Parrinello H."/>
            <person name="Journot L."/>
            <person name="Du K."/>
            <person name="Schartl M."/>
            <person name="Retaux S."/>
            <person name="Guiguen Y."/>
        </authorList>
    </citation>
    <scope>NUCLEOTIDE SEQUENCE [LARGE SCALE GENOMIC DNA]</scope>
    <source>
        <strain evidence="1">Pach_M1</strain>
        <tissue evidence="1">Testis</tissue>
    </source>
</reference>
<dbReference type="AlphaFoldDB" id="A0A8T2M8X7"/>